<feature type="coiled-coil region" evidence="1">
    <location>
        <begin position="979"/>
        <end position="1031"/>
    </location>
</feature>
<dbReference type="OrthoDB" id="197735at2759"/>
<accession>A0A8I6RLI4</accession>
<dbReference type="GeneID" id="106663750"/>
<dbReference type="GO" id="GO:0005929">
    <property type="term" value="C:cilium"/>
    <property type="evidence" value="ECO:0007669"/>
    <property type="project" value="GOC"/>
</dbReference>
<dbReference type="EnsemblMetazoa" id="XM_014388828.2">
    <property type="protein sequence ID" value="XP_014244314.1"/>
    <property type="gene ID" value="LOC106663750"/>
</dbReference>
<evidence type="ECO:0008006" key="5">
    <source>
        <dbReference type="Google" id="ProtNLM"/>
    </source>
</evidence>
<feature type="coiled-coil region" evidence="1">
    <location>
        <begin position="683"/>
        <end position="825"/>
    </location>
</feature>
<dbReference type="PANTHER" id="PTHR31540">
    <property type="entry name" value="CENTROSOMAL PROTEIN OF 131 KDA"/>
    <property type="match status" value="1"/>
</dbReference>
<proteinExistence type="predicted"/>
<dbReference type="GO" id="GO:0034451">
    <property type="term" value="C:centriolar satellite"/>
    <property type="evidence" value="ECO:0007669"/>
    <property type="project" value="TreeGrafter"/>
</dbReference>
<dbReference type="InterPro" id="IPR030465">
    <property type="entry name" value="CEP131"/>
</dbReference>
<dbReference type="OMA" id="IINIKFQ"/>
<keyword evidence="1" id="KW-0175">Coiled coil</keyword>
<feature type="region of interest" description="Disordered" evidence="2">
    <location>
        <begin position="146"/>
        <end position="168"/>
    </location>
</feature>
<dbReference type="GO" id="GO:0035735">
    <property type="term" value="P:intraciliary transport involved in cilium assembly"/>
    <property type="evidence" value="ECO:0007669"/>
    <property type="project" value="InterPro"/>
</dbReference>
<dbReference type="AlphaFoldDB" id="A0A8I6RLI4"/>
<dbReference type="Proteomes" id="UP000494040">
    <property type="component" value="Unassembled WGS sequence"/>
</dbReference>
<feature type="coiled-coil region" evidence="1">
    <location>
        <begin position="872"/>
        <end position="941"/>
    </location>
</feature>
<reference evidence="3" key="1">
    <citation type="submission" date="2022-01" db="UniProtKB">
        <authorList>
            <consortium name="EnsemblMetazoa"/>
        </authorList>
    </citation>
    <scope>IDENTIFICATION</scope>
</reference>
<evidence type="ECO:0000256" key="2">
    <source>
        <dbReference type="SAM" id="MobiDB-lite"/>
    </source>
</evidence>
<feature type="region of interest" description="Disordered" evidence="2">
    <location>
        <begin position="29"/>
        <end position="116"/>
    </location>
</feature>
<feature type="region of interest" description="Disordered" evidence="2">
    <location>
        <begin position="510"/>
        <end position="531"/>
    </location>
</feature>
<feature type="region of interest" description="Disordered" evidence="2">
    <location>
        <begin position="220"/>
        <end position="246"/>
    </location>
</feature>
<evidence type="ECO:0000313" key="4">
    <source>
        <dbReference type="Proteomes" id="UP000494040"/>
    </source>
</evidence>
<evidence type="ECO:0000256" key="1">
    <source>
        <dbReference type="SAM" id="Coils"/>
    </source>
</evidence>
<dbReference type="PANTHER" id="PTHR31540:SF1">
    <property type="entry name" value="CENTROSOMAL PROTEIN OF 131 KDA"/>
    <property type="match status" value="1"/>
</dbReference>
<name>A0A8I6RLI4_CIMLE</name>
<keyword evidence="4" id="KW-1185">Reference proteome</keyword>
<evidence type="ECO:0000313" key="3">
    <source>
        <dbReference type="EnsemblMetazoa" id="XP_014244314.1"/>
    </source>
</evidence>
<feature type="compositionally biased region" description="Polar residues" evidence="2">
    <location>
        <begin position="222"/>
        <end position="246"/>
    </location>
</feature>
<protein>
    <recommendedName>
        <fullName evidence="5">5-azacytidine-induced protein 1</fullName>
    </recommendedName>
</protein>
<dbReference type="CTD" id="36010"/>
<dbReference type="KEGG" id="clec:106663750"/>
<organism evidence="3 4">
    <name type="scientific">Cimex lectularius</name>
    <name type="common">Bed bug</name>
    <name type="synonym">Acanthia lectularia</name>
    <dbReference type="NCBI Taxonomy" id="79782"/>
    <lineage>
        <taxon>Eukaryota</taxon>
        <taxon>Metazoa</taxon>
        <taxon>Ecdysozoa</taxon>
        <taxon>Arthropoda</taxon>
        <taxon>Hexapoda</taxon>
        <taxon>Insecta</taxon>
        <taxon>Pterygota</taxon>
        <taxon>Neoptera</taxon>
        <taxon>Paraneoptera</taxon>
        <taxon>Hemiptera</taxon>
        <taxon>Heteroptera</taxon>
        <taxon>Panheteroptera</taxon>
        <taxon>Cimicomorpha</taxon>
        <taxon>Cimicidae</taxon>
        <taxon>Cimex</taxon>
    </lineage>
</organism>
<sequence>MPLASNKESKQNEKNSILDFSVLGKQITLKSRPSPPCSRSSSRIDTALRPMSATPTLFHQQEKHRKTPPWTRPQSADHLSRGTHRSKLAAKFERTDRKLHKNPRKNGGSMGNLLASSSFEDNLDSETSVTPSPVPSLTEVLRSGKLEPGLVAKPPIPPVGGNPKKPHKSMDDIINIKFQRWFPESVIQKSPYANCNGLNYTELNSPTKVKENLDNEIFPTEENLQQPRHAPSHSTENLTRLPQNNPNEETKILEFDNFKFDAYEGPRIDMPSKKISRSQTMETIVESDDVPVSPEHSSRKSVTNKCNGTSEILMSKVGQTLNKYYNTEDCQNNAARVDFSVNNGNENYEKEMISMIENCKMPSKVIAHLMTENRSIGPEHAVGLEKVLEDENAACVLNYLGDTSEVGLNKCNDQHLNNHELPKNGENGLNTEDILTWMGKNQGVNNAVGSTYNDILNMLKVLEKEEVESIKLDAVSSSRSGNNSACSMAPAVGAKDILTFLDELDRSDSRNEFHHTAPPVQEAKNDSPPYEPPKPAIPIGTGRMAQLMALDSAELAKRVMAMTLELEERESILHSTTERLKEIEEKQAKNKLDSDATVKRHQKFIDQLLTEKRLLADQCASLVKEMEGKHSKALQAIDERHNIELKKLQEKMLAAEKIRREKWLEEKTKKIKEQTVKGLEPELERMTRTHQEELAEIRRAHEKELAEMEASCSRRVNAAREQSLRDREQAVTEEREAARKKLEHELSEVERSYQDQRRRLMAEVRDEKERVGRESEASLLAKSKQLEEKWQQAKQELDEKLAIQQEKHEAELKSMRDMIEAERQSWLNHQTSTLAEKEQQIREQCKKERDRHIDAVIRKLDQEAQEKEKIVESKLMKVKEQYEADLKDAEAIQADLRKKLKETRNENQQNEEMFGKLKSQINHLEFQLTTARQKLEMVEREASEKSAIARSEVSSQITALQKELADERFRKEEMLASLQAEKEKELQQVYKRVKEAISKKEETIRLVQKQRDAALEQCNQLENILDQQRKDFVQRKHH</sequence>
<dbReference type="GO" id="GO:0010824">
    <property type="term" value="P:regulation of centrosome duplication"/>
    <property type="evidence" value="ECO:0007669"/>
    <property type="project" value="TreeGrafter"/>
</dbReference>
<dbReference type="RefSeq" id="XP_014244314.1">
    <property type="nucleotide sequence ID" value="XM_014388828.2"/>
</dbReference>